<name>A0ABD5E0I9_9ACTN</name>
<organism evidence="3 4">
    <name type="scientific">Streptomyces evansiae</name>
    <dbReference type="NCBI Taxonomy" id="3075535"/>
    <lineage>
        <taxon>Bacteria</taxon>
        <taxon>Bacillati</taxon>
        <taxon>Actinomycetota</taxon>
        <taxon>Actinomycetes</taxon>
        <taxon>Kitasatosporales</taxon>
        <taxon>Streptomycetaceae</taxon>
        <taxon>Streptomyces</taxon>
    </lineage>
</organism>
<sequence>MSTYATPVSNTDADPSFTTGLEPGGGVPQGETPPAESSTSEPGPWKDPARGWTAAPLIAVGVLVLFVAGFFLAYAVLIP</sequence>
<dbReference type="InterPro" id="IPR045512">
    <property type="entry name" value="DUF6480"/>
</dbReference>
<evidence type="ECO:0000313" key="4">
    <source>
        <dbReference type="Proteomes" id="UP001183607"/>
    </source>
</evidence>
<feature type="compositionally biased region" description="Polar residues" evidence="1">
    <location>
        <begin position="1"/>
        <end position="19"/>
    </location>
</feature>
<proteinExistence type="predicted"/>
<evidence type="ECO:0000256" key="1">
    <source>
        <dbReference type="SAM" id="MobiDB-lite"/>
    </source>
</evidence>
<dbReference type="AlphaFoldDB" id="A0ABD5E0I9"/>
<gene>
    <name evidence="3" type="ORF">RM574_05100</name>
</gene>
<dbReference type="EMBL" id="JAVRER010000006">
    <property type="protein sequence ID" value="MDT0414860.1"/>
    <property type="molecule type" value="Genomic_DNA"/>
</dbReference>
<feature type="transmembrane region" description="Helical" evidence="2">
    <location>
        <begin position="54"/>
        <end position="77"/>
    </location>
</feature>
<dbReference type="Proteomes" id="UP001183607">
    <property type="component" value="Unassembled WGS sequence"/>
</dbReference>
<keyword evidence="2" id="KW-0812">Transmembrane</keyword>
<keyword evidence="2" id="KW-1133">Transmembrane helix</keyword>
<feature type="region of interest" description="Disordered" evidence="1">
    <location>
        <begin position="1"/>
        <end position="48"/>
    </location>
</feature>
<dbReference type="Pfam" id="PF20088">
    <property type="entry name" value="DUF6480"/>
    <property type="match status" value="1"/>
</dbReference>
<evidence type="ECO:0000313" key="3">
    <source>
        <dbReference type="EMBL" id="MDT0414860.1"/>
    </source>
</evidence>
<reference evidence="4" key="1">
    <citation type="submission" date="2023-07" db="EMBL/GenBank/DDBJ databases">
        <title>30 novel species of actinomycetes from the DSMZ collection.</title>
        <authorList>
            <person name="Nouioui I."/>
        </authorList>
    </citation>
    <scope>NUCLEOTIDE SEQUENCE [LARGE SCALE GENOMIC DNA]</scope>
    <source>
        <strain evidence="4">DSM 41982</strain>
    </source>
</reference>
<protein>
    <submittedName>
        <fullName evidence="3">DUF6480 family protein</fullName>
    </submittedName>
</protein>
<evidence type="ECO:0000256" key="2">
    <source>
        <dbReference type="SAM" id="Phobius"/>
    </source>
</evidence>
<accession>A0ABD5E0I9</accession>
<keyword evidence="2" id="KW-0472">Membrane</keyword>
<dbReference type="RefSeq" id="WP_007829996.1">
    <property type="nucleotide sequence ID" value="NZ_JAVRET010000009.1"/>
</dbReference>
<comment type="caution">
    <text evidence="3">The sequence shown here is derived from an EMBL/GenBank/DDBJ whole genome shotgun (WGS) entry which is preliminary data.</text>
</comment>